<keyword evidence="1 2" id="KW-0238">DNA-binding</keyword>
<dbReference type="SUPFAM" id="SSF46689">
    <property type="entry name" value="Homeodomain-like"/>
    <property type="match status" value="1"/>
</dbReference>
<feature type="DNA-binding region" description="H-T-H motif" evidence="2">
    <location>
        <begin position="35"/>
        <end position="54"/>
    </location>
</feature>
<dbReference type="EMBL" id="CP074132">
    <property type="protein sequence ID" value="QUX29555.1"/>
    <property type="molecule type" value="Genomic_DNA"/>
</dbReference>
<proteinExistence type="predicted"/>
<dbReference type="RefSeq" id="WP_212642403.1">
    <property type="nucleotide sequence ID" value="NZ_CP074132.1"/>
</dbReference>
<gene>
    <name evidence="5" type="ORF">KGD83_02950</name>
</gene>
<accession>A0ABX8C582</accession>
<dbReference type="Gene3D" id="1.10.10.60">
    <property type="entry name" value="Homeodomain-like"/>
    <property type="match status" value="1"/>
</dbReference>
<sequence>MENQVGRGGQTRADTRAVVLAAVRLFTEDGFEATTMDQIAAATGVSRRSLFRRFGSKEDILFAEHDELFTTVEGFLEASPDDPLTSVLSATRLVLQGYLGDPEITVPRYRLVRAHARLRDREVAMTARYQAAFSRYLARRGGGGDRSLAAGVVAASLIAAHNHVLRGWLRGPEQDVREVWARFDEAMEFVRLAAEPMLRTAPEPRRDRVLVAVYPGGTGREELLRRVAEAVRQSEGSEEPEGAEGTGGPGRT</sequence>
<evidence type="ECO:0000256" key="3">
    <source>
        <dbReference type="SAM" id="MobiDB-lite"/>
    </source>
</evidence>
<dbReference type="InterPro" id="IPR050109">
    <property type="entry name" value="HTH-type_TetR-like_transc_reg"/>
</dbReference>
<dbReference type="PANTHER" id="PTHR30055">
    <property type="entry name" value="HTH-TYPE TRANSCRIPTIONAL REGULATOR RUTR"/>
    <property type="match status" value="1"/>
</dbReference>
<evidence type="ECO:0000313" key="6">
    <source>
        <dbReference type="Proteomes" id="UP000678016"/>
    </source>
</evidence>
<dbReference type="Pfam" id="PF00440">
    <property type="entry name" value="TetR_N"/>
    <property type="match status" value="1"/>
</dbReference>
<dbReference type="PROSITE" id="PS01081">
    <property type="entry name" value="HTH_TETR_1"/>
    <property type="match status" value="1"/>
</dbReference>
<dbReference type="PRINTS" id="PR00455">
    <property type="entry name" value="HTHTETR"/>
</dbReference>
<protein>
    <submittedName>
        <fullName evidence="5">TetR family transcriptional regulator</fullName>
    </submittedName>
</protein>
<evidence type="ECO:0000259" key="4">
    <source>
        <dbReference type="PROSITE" id="PS50977"/>
    </source>
</evidence>
<dbReference type="Pfam" id="PF17754">
    <property type="entry name" value="TetR_C_14"/>
    <property type="match status" value="1"/>
</dbReference>
<dbReference type="InterPro" id="IPR041347">
    <property type="entry name" value="MftR_C"/>
</dbReference>
<dbReference type="InterPro" id="IPR023772">
    <property type="entry name" value="DNA-bd_HTH_TetR-type_CS"/>
</dbReference>
<evidence type="ECO:0000256" key="2">
    <source>
        <dbReference type="PROSITE-ProRule" id="PRU00335"/>
    </source>
</evidence>
<keyword evidence="6" id="KW-1185">Reference proteome</keyword>
<dbReference type="Proteomes" id="UP000678016">
    <property type="component" value="Chromosome"/>
</dbReference>
<dbReference type="InterPro" id="IPR009057">
    <property type="entry name" value="Homeodomain-like_sf"/>
</dbReference>
<organism evidence="5 6">
    <name type="scientific">Nocardiopsis akebiae</name>
    <dbReference type="NCBI Taxonomy" id="2831968"/>
    <lineage>
        <taxon>Bacteria</taxon>
        <taxon>Bacillati</taxon>
        <taxon>Actinomycetota</taxon>
        <taxon>Actinomycetes</taxon>
        <taxon>Streptosporangiales</taxon>
        <taxon>Nocardiopsidaceae</taxon>
        <taxon>Nocardiopsis</taxon>
    </lineage>
</organism>
<dbReference type="PROSITE" id="PS50977">
    <property type="entry name" value="HTH_TETR_2"/>
    <property type="match status" value="1"/>
</dbReference>
<evidence type="ECO:0000256" key="1">
    <source>
        <dbReference type="ARBA" id="ARBA00023125"/>
    </source>
</evidence>
<dbReference type="Gene3D" id="1.10.357.10">
    <property type="entry name" value="Tetracycline Repressor, domain 2"/>
    <property type="match status" value="1"/>
</dbReference>
<dbReference type="PANTHER" id="PTHR30055:SF226">
    <property type="entry name" value="HTH-TYPE TRANSCRIPTIONAL REGULATOR PKSA"/>
    <property type="match status" value="1"/>
</dbReference>
<reference evidence="6" key="1">
    <citation type="submission" date="2021-05" db="EMBL/GenBank/DDBJ databases">
        <title>Direct Submission.</title>
        <authorList>
            <person name="Li K."/>
            <person name="Gao J."/>
        </authorList>
    </citation>
    <scope>NUCLEOTIDE SEQUENCE [LARGE SCALE GENOMIC DNA]</scope>
    <source>
        <strain evidence="6">HDS12</strain>
    </source>
</reference>
<dbReference type="InterPro" id="IPR001647">
    <property type="entry name" value="HTH_TetR"/>
</dbReference>
<name>A0ABX8C582_9ACTN</name>
<feature type="domain" description="HTH tetR-type" evidence="4">
    <location>
        <begin position="12"/>
        <end position="72"/>
    </location>
</feature>
<feature type="region of interest" description="Disordered" evidence="3">
    <location>
        <begin position="229"/>
        <end position="252"/>
    </location>
</feature>
<evidence type="ECO:0000313" key="5">
    <source>
        <dbReference type="EMBL" id="QUX29555.1"/>
    </source>
</evidence>